<feature type="short sequence motif" description="VHIID" evidence="3">
    <location>
        <begin position="266"/>
        <end position="270"/>
    </location>
</feature>
<dbReference type="KEGG" id="rarg:115746090"/>
<comment type="caution">
    <text evidence="3">Lacks conserved residue(s) required for the propagation of feature annotation.</text>
</comment>
<keyword evidence="4" id="KW-1185">Reference proteome</keyword>
<feature type="region of interest" description="SAW" evidence="3">
    <location>
        <begin position="464"/>
        <end position="540"/>
    </location>
</feature>
<evidence type="ECO:0000313" key="4">
    <source>
        <dbReference type="Proteomes" id="UP000827889"/>
    </source>
</evidence>
<feature type="region of interest" description="Leucine repeat II (LRII)" evidence="3">
    <location>
        <begin position="314"/>
        <end position="346"/>
    </location>
</feature>
<dbReference type="Proteomes" id="UP000827889">
    <property type="component" value="Chromosome 6"/>
</dbReference>
<accession>A0A8B8PTL5</accession>
<name>A0A8B8PTL5_9MYRT</name>
<gene>
    <name evidence="5" type="primary">LOC115746090</name>
</gene>
<proteinExistence type="inferred from homology"/>
<dbReference type="RefSeq" id="XP_030537672.1">
    <property type="nucleotide sequence ID" value="XM_030681812.1"/>
</dbReference>
<keyword evidence="1" id="KW-0805">Transcription regulation</keyword>
<dbReference type="PANTHER" id="PTHR31636">
    <property type="entry name" value="OSJNBA0084A10.13 PROTEIN-RELATED"/>
    <property type="match status" value="1"/>
</dbReference>
<protein>
    <submittedName>
        <fullName evidence="5">Protein NODULATION SIGNALING PATHWAY 2-like</fullName>
    </submittedName>
</protein>
<evidence type="ECO:0000256" key="3">
    <source>
        <dbReference type="PROSITE-ProRule" id="PRU01191"/>
    </source>
</evidence>
<evidence type="ECO:0000313" key="5">
    <source>
        <dbReference type="RefSeq" id="XP_030537672.1"/>
    </source>
</evidence>
<dbReference type="Pfam" id="PF03514">
    <property type="entry name" value="GRAS"/>
    <property type="match status" value="1"/>
</dbReference>
<comment type="similarity">
    <text evidence="3">Belongs to the GRAS family.</text>
</comment>
<evidence type="ECO:0000256" key="2">
    <source>
        <dbReference type="ARBA" id="ARBA00023163"/>
    </source>
</evidence>
<dbReference type="InterPro" id="IPR005202">
    <property type="entry name" value="TF_GRAS"/>
</dbReference>
<keyword evidence="2" id="KW-0804">Transcription</keyword>
<dbReference type="OrthoDB" id="1935022at2759"/>
<dbReference type="AlphaFoldDB" id="A0A8B8PTL5"/>
<organism evidence="4 5">
    <name type="scientific">Rhodamnia argentea</name>
    <dbReference type="NCBI Taxonomy" id="178133"/>
    <lineage>
        <taxon>Eukaryota</taxon>
        <taxon>Viridiplantae</taxon>
        <taxon>Streptophyta</taxon>
        <taxon>Embryophyta</taxon>
        <taxon>Tracheophyta</taxon>
        <taxon>Spermatophyta</taxon>
        <taxon>Magnoliopsida</taxon>
        <taxon>eudicotyledons</taxon>
        <taxon>Gunneridae</taxon>
        <taxon>Pentapetalae</taxon>
        <taxon>rosids</taxon>
        <taxon>malvids</taxon>
        <taxon>Myrtales</taxon>
        <taxon>Myrtaceae</taxon>
        <taxon>Myrtoideae</taxon>
        <taxon>Myrteae</taxon>
        <taxon>Australasian group</taxon>
        <taxon>Rhodamnia</taxon>
    </lineage>
</organism>
<reference evidence="5" key="1">
    <citation type="submission" date="2025-08" db="UniProtKB">
        <authorList>
            <consortium name="RefSeq"/>
        </authorList>
    </citation>
    <scope>IDENTIFICATION</scope>
    <source>
        <tissue evidence="5">Leaf</tissue>
    </source>
</reference>
<sequence>METEYVLPLWQNCDFTAVSPFQAVELGFQGMDAEMSRFEFHSPTISMGNLSDTSFSVTLSSPPRAIWGVSPFQDDDFLLVFPVEQYSLNLPDIDGSLLDTLLVDMVDDVCEWMPGESNSSSQFTEEDDSWTLNLPSVISSEPALSAISAEASIVLPSQYMEVDDQLNIFHLLKAYGEAREANQQVLAGEISSRLTEKCSPTGTSLERVAHYMIRASDGQGEHLSQSMKNLEAAFHAFYQIYPVSRFAHFTANSLILDAIPEDTHELHIIDFDIGEGVQWPPLLEELVRRGQKEVRLTSLRWMEADCGCGSVTERQGGINRWMTEHAQSLGLRLKMAETNIQGLVAELNKSKGKEWLAFNCMMGLPHIRKRRDVIHHVTEFLKVAKSFIGRSDQGIITVGDGIGMEDDAMRERNGYGAFLEEKLVDLQALFETMEIHFPGPGQFTEARRALESIFMGPYVSSLTNYQDWEESGETSRVAVSEMGLEARRISKSQHQLVEAKELVRLGGGESSCWVTVEGAEENRMALGYRGSTFVRISSWT</sequence>
<dbReference type="PROSITE" id="PS50985">
    <property type="entry name" value="GRAS"/>
    <property type="match status" value="1"/>
</dbReference>
<dbReference type="GeneID" id="115746090"/>
<evidence type="ECO:0000256" key="1">
    <source>
        <dbReference type="ARBA" id="ARBA00023015"/>
    </source>
</evidence>